<dbReference type="InterPro" id="IPR050171">
    <property type="entry name" value="MFS_Transporters"/>
</dbReference>
<comment type="caution">
    <text evidence="9">The sequence shown here is derived from an EMBL/GenBank/DDBJ whole genome shotgun (WGS) entry which is preliminary data.</text>
</comment>
<evidence type="ECO:0000313" key="10">
    <source>
        <dbReference type="Proteomes" id="UP001596470"/>
    </source>
</evidence>
<gene>
    <name evidence="9" type="ORF">ACFQS3_00790</name>
</gene>
<feature type="transmembrane region" description="Helical" evidence="7">
    <location>
        <begin position="269"/>
        <end position="288"/>
    </location>
</feature>
<dbReference type="RefSeq" id="WP_382352478.1">
    <property type="nucleotide sequence ID" value="NZ_JBHMBP010000004.1"/>
</dbReference>
<keyword evidence="2" id="KW-0813">Transport</keyword>
<keyword evidence="5 7" id="KW-1133">Transmembrane helix</keyword>
<feature type="transmembrane region" description="Helical" evidence="7">
    <location>
        <begin position="160"/>
        <end position="181"/>
    </location>
</feature>
<feature type="domain" description="Major facilitator superfamily (MFS) profile" evidence="8">
    <location>
        <begin position="4"/>
        <end position="382"/>
    </location>
</feature>
<evidence type="ECO:0000259" key="8">
    <source>
        <dbReference type="PROSITE" id="PS50850"/>
    </source>
</evidence>
<dbReference type="Gene3D" id="1.20.1250.20">
    <property type="entry name" value="MFS general substrate transporter like domains"/>
    <property type="match status" value="1"/>
</dbReference>
<keyword evidence="6 7" id="KW-0472">Membrane</keyword>
<keyword evidence="3" id="KW-1003">Cell membrane</keyword>
<sequence>MARTMGPLYLAGFTTAFGAHGVASVLGAESDDIGLTLLGLGAVLALYDVAEVVLKPVFGVLSDRVGAKPVIVGGLAAFVLASLTALIDPTPLVFAIARLGQGAAAAAFSPASSAAVARLAGRERLGRYFGRYGAWKSLGYVLGPLIGVGLTHLFGIEAVYAALAALAAVAMVWTLAALPALPVVPRPRYTLADLVRQTTERGFLVPTALLATTTAVLGVAVGFLPLLATRLDLPALAGAAAVAALALASTLVQPLVGRLRDTGRIADRTGTAAGLALAAVALGLIAVAPHWSTLLGAAVLLGVTVGTVTPLAFAHLAAATPEERMGRTMGNAELGRELGDAGGPLLVGAIATAATLPVALGALAALSLASAALARVGLARRQPVA</sequence>
<evidence type="ECO:0000256" key="3">
    <source>
        <dbReference type="ARBA" id="ARBA00022475"/>
    </source>
</evidence>
<dbReference type="Pfam" id="PF07690">
    <property type="entry name" value="MFS_1"/>
    <property type="match status" value="1"/>
</dbReference>
<dbReference type="PRINTS" id="PR01035">
    <property type="entry name" value="TCRTETA"/>
</dbReference>
<keyword evidence="10" id="KW-1185">Reference proteome</keyword>
<feature type="transmembrane region" description="Helical" evidence="7">
    <location>
        <begin position="133"/>
        <end position="154"/>
    </location>
</feature>
<name>A0ABW2D0F0_9ACTN</name>
<evidence type="ECO:0000256" key="1">
    <source>
        <dbReference type="ARBA" id="ARBA00004651"/>
    </source>
</evidence>
<evidence type="ECO:0000256" key="4">
    <source>
        <dbReference type="ARBA" id="ARBA00022692"/>
    </source>
</evidence>
<evidence type="ECO:0000256" key="6">
    <source>
        <dbReference type="ARBA" id="ARBA00023136"/>
    </source>
</evidence>
<dbReference type="InterPro" id="IPR001958">
    <property type="entry name" value="Tet-R_TetA/multi-R_MdtG-like"/>
</dbReference>
<evidence type="ECO:0000256" key="5">
    <source>
        <dbReference type="ARBA" id="ARBA00022989"/>
    </source>
</evidence>
<dbReference type="PROSITE" id="PS50850">
    <property type="entry name" value="MFS"/>
    <property type="match status" value="1"/>
</dbReference>
<proteinExistence type="predicted"/>
<feature type="transmembrane region" description="Helical" evidence="7">
    <location>
        <begin position="37"/>
        <end position="58"/>
    </location>
</feature>
<dbReference type="InterPro" id="IPR036259">
    <property type="entry name" value="MFS_trans_sf"/>
</dbReference>
<protein>
    <submittedName>
        <fullName evidence="9">MFS transporter</fullName>
    </submittedName>
</protein>
<feature type="transmembrane region" description="Helical" evidence="7">
    <location>
        <begin position="233"/>
        <end position="257"/>
    </location>
</feature>
<evidence type="ECO:0000256" key="2">
    <source>
        <dbReference type="ARBA" id="ARBA00022448"/>
    </source>
</evidence>
<reference evidence="10" key="1">
    <citation type="journal article" date="2019" name="Int. J. Syst. Evol. Microbiol.">
        <title>The Global Catalogue of Microorganisms (GCM) 10K type strain sequencing project: providing services to taxonomists for standard genome sequencing and annotation.</title>
        <authorList>
            <consortium name="The Broad Institute Genomics Platform"/>
            <consortium name="The Broad Institute Genome Sequencing Center for Infectious Disease"/>
            <person name="Wu L."/>
            <person name="Ma J."/>
        </authorList>
    </citation>
    <scope>NUCLEOTIDE SEQUENCE [LARGE SCALE GENOMIC DNA]</scope>
    <source>
        <strain evidence="10">KACC 12634</strain>
    </source>
</reference>
<dbReference type="PANTHER" id="PTHR23517:SF3">
    <property type="entry name" value="INTEGRAL MEMBRANE TRANSPORT PROTEIN"/>
    <property type="match status" value="1"/>
</dbReference>
<evidence type="ECO:0000313" key="9">
    <source>
        <dbReference type="EMBL" id="MFC6955721.1"/>
    </source>
</evidence>
<feature type="transmembrane region" description="Helical" evidence="7">
    <location>
        <begin position="99"/>
        <end position="121"/>
    </location>
</feature>
<organism evidence="9 10">
    <name type="scientific">Glycomyces mayteni</name>
    <dbReference type="NCBI Taxonomy" id="543887"/>
    <lineage>
        <taxon>Bacteria</taxon>
        <taxon>Bacillati</taxon>
        <taxon>Actinomycetota</taxon>
        <taxon>Actinomycetes</taxon>
        <taxon>Glycomycetales</taxon>
        <taxon>Glycomycetaceae</taxon>
        <taxon>Glycomyces</taxon>
    </lineage>
</organism>
<keyword evidence="4 7" id="KW-0812">Transmembrane</keyword>
<dbReference type="PANTHER" id="PTHR23517">
    <property type="entry name" value="RESISTANCE PROTEIN MDTM, PUTATIVE-RELATED-RELATED"/>
    <property type="match status" value="1"/>
</dbReference>
<feature type="transmembrane region" description="Helical" evidence="7">
    <location>
        <begin position="70"/>
        <end position="87"/>
    </location>
</feature>
<feature type="transmembrane region" description="Helical" evidence="7">
    <location>
        <begin position="202"/>
        <end position="227"/>
    </location>
</feature>
<dbReference type="EMBL" id="JBHSYS010000001">
    <property type="protein sequence ID" value="MFC6955721.1"/>
    <property type="molecule type" value="Genomic_DNA"/>
</dbReference>
<dbReference type="SUPFAM" id="SSF103473">
    <property type="entry name" value="MFS general substrate transporter"/>
    <property type="match status" value="1"/>
</dbReference>
<accession>A0ABW2D0F0</accession>
<feature type="transmembrane region" description="Helical" evidence="7">
    <location>
        <begin position="294"/>
        <end position="319"/>
    </location>
</feature>
<dbReference type="InterPro" id="IPR011701">
    <property type="entry name" value="MFS"/>
</dbReference>
<comment type="subcellular location">
    <subcellularLocation>
        <location evidence="1">Cell membrane</location>
        <topology evidence="1">Multi-pass membrane protein</topology>
    </subcellularLocation>
</comment>
<feature type="transmembrane region" description="Helical" evidence="7">
    <location>
        <begin position="345"/>
        <end position="373"/>
    </location>
</feature>
<dbReference type="Proteomes" id="UP001596470">
    <property type="component" value="Unassembled WGS sequence"/>
</dbReference>
<evidence type="ECO:0000256" key="7">
    <source>
        <dbReference type="SAM" id="Phobius"/>
    </source>
</evidence>
<dbReference type="InterPro" id="IPR020846">
    <property type="entry name" value="MFS_dom"/>
</dbReference>